<dbReference type="GO" id="GO:0005525">
    <property type="term" value="F:GTP binding"/>
    <property type="evidence" value="ECO:0007669"/>
    <property type="project" value="InterPro"/>
</dbReference>
<dbReference type="InterPro" id="IPR027417">
    <property type="entry name" value="P-loop_NTPase"/>
</dbReference>
<dbReference type="InterPro" id="IPR005225">
    <property type="entry name" value="Small_GTP-bd"/>
</dbReference>
<dbReference type="CDD" id="cd09912">
    <property type="entry name" value="DLP_2"/>
    <property type="match status" value="1"/>
</dbReference>
<protein>
    <recommendedName>
        <fullName evidence="1">Dynamin N-terminal domain-containing protein</fullName>
    </recommendedName>
</protein>
<dbReference type="InterPro" id="IPR051943">
    <property type="entry name" value="TRAFAC_Dynamin-like_GTPase"/>
</dbReference>
<dbReference type="NCBIfam" id="TIGR00231">
    <property type="entry name" value="small_GTP"/>
    <property type="match status" value="1"/>
</dbReference>
<proteinExistence type="predicted"/>
<feature type="domain" description="Dynamin N-terminal" evidence="1">
    <location>
        <begin position="131"/>
        <end position="279"/>
    </location>
</feature>
<reference evidence="2" key="1">
    <citation type="submission" date="2021-01" db="EMBL/GenBank/DDBJ databases">
        <authorList>
            <person name="Corre E."/>
            <person name="Pelletier E."/>
            <person name="Niang G."/>
            <person name="Scheremetjew M."/>
            <person name="Finn R."/>
            <person name="Kale V."/>
            <person name="Holt S."/>
            <person name="Cochrane G."/>
            <person name="Meng A."/>
            <person name="Brown T."/>
            <person name="Cohen L."/>
        </authorList>
    </citation>
    <scope>NUCLEOTIDE SEQUENCE</scope>
    <source>
        <strain evidence="2">MM31A-1</strain>
    </source>
</reference>
<accession>A0A7S3PUC5</accession>
<dbReference type="SUPFAM" id="SSF52540">
    <property type="entry name" value="P-loop containing nucleoside triphosphate hydrolases"/>
    <property type="match status" value="1"/>
</dbReference>
<evidence type="ECO:0000259" key="1">
    <source>
        <dbReference type="Pfam" id="PF00350"/>
    </source>
</evidence>
<dbReference type="PANTHER" id="PTHR43681">
    <property type="entry name" value="TRANSMEMBRANE GTPASE FZO"/>
    <property type="match status" value="1"/>
</dbReference>
<organism evidence="2">
    <name type="scientific">Chaetoceros debilis</name>
    <dbReference type="NCBI Taxonomy" id="122233"/>
    <lineage>
        <taxon>Eukaryota</taxon>
        <taxon>Sar</taxon>
        <taxon>Stramenopiles</taxon>
        <taxon>Ochrophyta</taxon>
        <taxon>Bacillariophyta</taxon>
        <taxon>Coscinodiscophyceae</taxon>
        <taxon>Chaetocerotophycidae</taxon>
        <taxon>Chaetocerotales</taxon>
        <taxon>Chaetocerotaceae</taxon>
        <taxon>Chaetoceros</taxon>
    </lineage>
</organism>
<dbReference type="EMBL" id="HBIO01000950">
    <property type="protein sequence ID" value="CAE0455836.1"/>
    <property type="molecule type" value="Transcribed_RNA"/>
</dbReference>
<dbReference type="Gene3D" id="3.40.50.300">
    <property type="entry name" value="P-loop containing nucleotide triphosphate hydrolases"/>
    <property type="match status" value="1"/>
</dbReference>
<evidence type="ECO:0000313" key="2">
    <source>
        <dbReference type="EMBL" id="CAE0455836.1"/>
    </source>
</evidence>
<sequence>MIRQGEYLKVSRHVYSNLKKWRTIGSSSNSALQSSKAASFASAAKQNQWGDTAKGLMGLLSDQQRSLLQEQRTISQATLDLASNIGGITLQHCESISPILREILTPHGDTDTQALADRSASASAFETTFSIVIAGEFNAGKSTLINALLGKKILETGSLPTTDCLHVITHKNGQGQPSPNMKGISSTNNDGAITTTSHANAIVLHCIDDVPLLNDLTLVDTPGTNAIADNHTTRTLKLLPTADLILFVTSADRPFPKSERKLLQSIQLYRKNIVIVINKMDILDATGGNHGFEEKQKIVEFVADNAADLLGARAVIYPISSRDALAAKLIHGKDDETSKVWKRSNFSSLEKFLKETLTEEAKVQAKMLNPLGVTEGVLSECRDVLKKRKRDLESDTATVNLLQHQMDSWKNEMESDIQYFRDDVKNLMTSEMDQCQNFIESMGTIEMYSLLLFGDQKSLESRWDQSKDATLYDGIVKELLNLAGEYSDSVATSSRAQGQDVIEYLGKRPAVVGQNLIGSVSAASRFEDTRKSLYDELSRAFRNVFSSHNAEAEKQKVLKSLKNGIYVSSTSYVLALSTGTSVSLGILDSYTGSAAAATFAIIGASVLPYFKNQVISEYRSNWEGRDKKVAVALTSICAKEIQRIHKRIASGVKPYTRYVTTEAASIVSFDEECEALSNSTLLLRNRIVKI</sequence>
<gene>
    <name evidence="2" type="ORF">CDEB00056_LOCUS677</name>
</gene>
<name>A0A7S3PUC5_9STRA</name>
<dbReference type="Pfam" id="PF00350">
    <property type="entry name" value="Dynamin_N"/>
    <property type="match status" value="1"/>
</dbReference>
<dbReference type="AlphaFoldDB" id="A0A7S3PUC5"/>
<dbReference type="InterPro" id="IPR045063">
    <property type="entry name" value="Dynamin_N"/>
</dbReference>
<dbReference type="PANTHER" id="PTHR43681:SF1">
    <property type="entry name" value="SARCALUMENIN"/>
    <property type="match status" value="1"/>
</dbReference>